<reference evidence="2 3" key="1">
    <citation type="submission" date="2023-04" db="EMBL/GenBank/DDBJ databases">
        <title>Jannaschia ovalis sp. nov., a marine bacterium isolated from sea tidal flat.</title>
        <authorList>
            <person name="Kwon D.Y."/>
            <person name="Kim J.-J."/>
        </authorList>
    </citation>
    <scope>NUCLEOTIDE SEQUENCE [LARGE SCALE GENOMIC DNA]</scope>
    <source>
        <strain evidence="2 3">GRR-S6-38</strain>
    </source>
</reference>
<protein>
    <submittedName>
        <fullName evidence="2">Alpha/beta hydrolase</fullName>
    </submittedName>
</protein>
<evidence type="ECO:0000313" key="3">
    <source>
        <dbReference type="Proteomes" id="UP001243420"/>
    </source>
</evidence>
<dbReference type="PANTHER" id="PTHR43798">
    <property type="entry name" value="MONOACYLGLYCEROL LIPASE"/>
    <property type="match status" value="1"/>
</dbReference>
<dbReference type="PRINTS" id="PR00111">
    <property type="entry name" value="ABHYDROLASE"/>
</dbReference>
<dbReference type="GO" id="GO:0016787">
    <property type="term" value="F:hydrolase activity"/>
    <property type="evidence" value="ECO:0007669"/>
    <property type="project" value="UniProtKB-KW"/>
</dbReference>
<dbReference type="InterPro" id="IPR000073">
    <property type="entry name" value="AB_hydrolase_1"/>
</dbReference>
<dbReference type="Gene3D" id="3.40.50.1820">
    <property type="entry name" value="alpha/beta hydrolase"/>
    <property type="match status" value="1"/>
</dbReference>
<dbReference type="InterPro" id="IPR029058">
    <property type="entry name" value="AB_hydrolase_fold"/>
</dbReference>
<gene>
    <name evidence="2" type="ORF">P8627_02975</name>
</gene>
<dbReference type="Pfam" id="PF00561">
    <property type="entry name" value="Abhydrolase_1"/>
    <property type="match status" value="1"/>
</dbReference>
<dbReference type="RefSeq" id="WP_279966039.1">
    <property type="nucleotide sequence ID" value="NZ_CP122537.1"/>
</dbReference>
<dbReference type="Proteomes" id="UP001243420">
    <property type="component" value="Chromosome"/>
</dbReference>
<keyword evidence="3" id="KW-1185">Reference proteome</keyword>
<name>A0ABY8LGB3_9RHOB</name>
<accession>A0ABY8LGB3</accession>
<evidence type="ECO:0000313" key="2">
    <source>
        <dbReference type="EMBL" id="WGH79243.1"/>
    </source>
</evidence>
<dbReference type="EMBL" id="CP122537">
    <property type="protein sequence ID" value="WGH79243.1"/>
    <property type="molecule type" value="Genomic_DNA"/>
</dbReference>
<keyword evidence="2" id="KW-0378">Hydrolase</keyword>
<dbReference type="SUPFAM" id="SSF53474">
    <property type="entry name" value="alpha/beta-Hydrolases"/>
    <property type="match status" value="1"/>
</dbReference>
<organism evidence="2 3">
    <name type="scientific">Jannaschia ovalis</name>
    <dbReference type="NCBI Taxonomy" id="3038773"/>
    <lineage>
        <taxon>Bacteria</taxon>
        <taxon>Pseudomonadati</taxon>
        <taxon>Pseudomonadota</taxon>
        <taxon>Alphaproteobacteria</taxon>
        <taxon>Rhodobacterales</taxon>
        <taxon>Roseobacteraceae</taxon>
        <taxon>Jannaschia</taxon>
    </lineage>
</organism>
<feature type="domain" description="AB hydrolase-1" evidence="1">
    <location>
        <begin position="4"/>
        <end position="121"/>
    </location>
</feature>
<evidence type="ECO:0000259" key="1">
    <source>
        <dbReference type="Pfam" id="PF00561"/>
    </source>
</evidence>
<sequence>MRDVLALHCMLAAGAAWRGVQAALPEARLVCPDLPGHGRAPDWDGGHFMDQALELALAAAPPGALDILGHSYGGCLALRILVERPERVRSLVLVEPVMFAAAPPDLRQAQRAANAPYAAAMAAGDCDGAARAFTGMWGGGPDWDAMPERQRGYIRDRIDLIAASGPGIVEDAHDLLARLPAGPPPVTLVTRTDPPAIVAGIAEGLATRLPGARTARLGRGHMIPMEAPEALAGLIRSA</sequence>
<proteinExistence type="predicted"/>
<dbReference type="InterPro" id="IPR050266">
    <property type="entry name" value="AB_hydrolase_sf"/>
</dbReference>